<dbReference type="CDD" id="cd00293">
    <property type="entry name" value="USP-like"/>
    <property type="match status" value="1"/>
</dbReference>
<comment type="caution">
    <text evidence="3">The sequence shown here is derived from an EMBL/GenBank/DDBJ whole genome shotgun (WGS) entry which is preliminary data.</text>
</comment>
<organism evidence="3 4">
    <name type="scientific">Tamaricihabitans halophyticus</name>
    <dbReference type="NCBI Taxonomy" id="1262583"/>
    <lineage>
        <taxon>Bacteria</taxon>
        <taxon>Bacillati</taxon>
        <taxon>Actinomycetota</taxon>
        <taxon>Actinomycetes</taxon>
        <taxon>Pseudonocardiales</taxon>
        <taxon>Pseudonocardiaceae</taxon>
        <taxon>Tamaricihabitans</taxon>
    </lineage>
</organism>
<comment type="similarity">
    <text evidence="1">Belongs to the universal stress protein A family.</text>
</comment>
<feature type="domain" description="UspA" evidence="2">
    <location>
        <begin position="20"/>
        <end position="153"/>
    </location>
</feature>
<dbReference type="PANTHER" id="PTHR46268">
    <property type="entry name" value="STRESS RESPONSE PROTEIN NHAX"/>
    <property type="match status" value="1"/>
</dbReference>
<dbReference type="InterPro" id="IPR014729">
    <property type="entry name" value="Rossmann-like_a/b/a_fold"/>
</dbReference>
<proteinExistence type="inferred from homology"/>
<reference evidence="3 4" key="1">
    <citation type="submission" date="2019-03" db="EMBL/GenBank/DDBJ databases">
        <title>Genomic Encyclopedia of Type Strains, Phase IV (KMG-IV): sequencing the most valuable type-strain genomes for metagenomic binning, comparative biology and taxonomic classification.</title>
        <authorList>
            <person name="Goeker M."/>
        </authorList>
    </citation>
    <scope>NUCLEOTIDE SEQUENCE [LARGE SCALE GENOMIC DNA]</scope>
    <source>
        <strain evidence="3 4">DSM 45765</strain>
    </source>
</reference>
<dbReference type="Pfam" id="PF00582">
    <property type="entry name" value="Usp"/>
    <property type="match status" value="1"/>
</dbReference>
<dbReference type="AlphaFoldDB" id="A0A4R2QJ31"/>
<dbReference type="SUPFAM" id="SSF52402">
    <property type="entry name" value="Adenine nucleotide alpha hydrolases-like"/>
    <property type="match status" value="1"/>
</dbReference>
<dbReference type="OrthoDB" id="3691559at2"/>
<evidence type="ECO:0000259" key="2">
    <source>
        <dbReference type="Pfam" id="PF00582"/>
    </source>
</evidence>
<keyword evidence="4" id="KW-1185">Reference proteome</keyword>
<dbReference type="Proteomes" id="UP000294911">
    <property type="component" value="Unassembled WGS sequence"/>
</dbReference>
<sequence length="153" mass="16194">MPGANDDPTEYEIGKDGLSSIVVAMDGSTAAEHACAWAAGLARRERAKLILVYIEPLANPAYWTPMGMITATEAATSFVDELRETAAELLADCTVPWEFVHHRGDPASGLESVAAQQWADCIVVGRSRHIGGSLGTVPKALAGQARRPVVVVP</sequence>
<dbReference type="InterPro" id="IPR006016">
    <property type="entry name" value="UspA"/>
</dbReference>
<name>A0A4R2QJ31_9PSEU</name>
<dbReference type="RefSeq" id="WP_132878667.1">
    <property type="nucleotide sequence ID" value="NZ_SLXQ01000009.1"/>
</dbReference>
<evidence type="ECO:0000313" key="3">
    <source>
        <dbReference type="EMBL" id="TCP49383.1"/>
    </source>
</evidence>
<evidence type="ECO:0000313" key="4">
    <source>
        <dbReference type="Proteomes" id="UP000294911"/>
    </source>
</evidence>
<accession>A0A4R2QJ31</accession>
<dbReference type="Gene3D" id="3.40.50.620">
    <property type="entry name" value="HUPs"/>
    <property type="match status" value="1"/>
</dbReference>
<gene>
    <name evidence="3" type="ORF">EV191_109205</name>
</gene>
<dbReference type="PANTHER" id="PTHR46268:SF6">
    <property type="entry name" value="UNIVERSAL STRESS PROTEIN UP12"/>
    <property type="match status" value="1"/>
</dbReference>
<protein>
    <submittedName>
        <fullName evidence="3">Nucleotide-binding universal stress UspA family protein</fullName>
    </submittedName>
</protein>
<evidence type="ECO:0000256" key="1">
    <source>
        <dbReference type="ARBA" id="ARBA00008791"/>
    </source>
</evidence>
<dbReference type="EMBL" id="SLXQ01000009">
    <property type="protein sequence ID" value="TCP49383.1"/>
    <property type="molecule type" value="Genomic_DNA"/>
</dbReference>